<organism evidence="2 3">
    <name type="scientific">Streptomyces flaveolus</name>
    <dbReference type="NCBI Taxonomy" id="67297"/>
    <lineage>
        <taxon>Bacteria</taxon>
        <taxon>Bacillati</taxon>
        <taxon>Actinomycetota</taxon>
        <taxon>Actinomycetes</taxon>
        <taxon>Kitasatosporales</taxon>
        <taxon>Streptomycetaceae</taxon>
        <taxon>Streptomyces</taxon>
    </lineage>
</organism>
<feature type="region of interest" description="Disordered" evidence="1">
    <location>
        <begin position="1"/>
        <end position="44"/>
    </location>
</feature>
<evidence type="ECO:0000256" key="1">
    <source>
        <dbReference type="SAM" id="MobiDB-lite"/>
    </source>
</evidence>
<evidence type="ECO:0000313" key="3">
    <source>
        <dbReference type="Proteomes" id="UP001490330"/>
    </source>
</evidence>
<keyword evidence="3" id="KW-1185">Reference proteome</keyword>
<accession>A0ABV1VN52</accession>
<dbReference type="RefSeq" id="WP_318217177.1">
    <property type="nucleotide sequence ID" value="NZ_JBEPCO010000025.1"/>
</dbReference>
<feature type="compositionally biased region" description="Basic residues" evidence="1">
    <location>
        <begin position="9"/>
        <end position="44"/>
    </location>
</feature>
<reference evidence="2 3" key="1">
    <citation type="submission" date="2024-06" db="EMBL/GenBank/DDBJ databases">
        <title>The Natural Products Discovery Center: Release of the First 8490 Sequenced Strains for Exploring Actinobacteria Biosynthetic Diversity.</title>
        <authorList>
            <person name="Kalkreuter E."/>
            <person name="Kautsar S.A."/>
            <person name="Yang D."/>
            <person name="Bader C.D."/>
            <person name="Teijaro C.N."/>
            <person name="Fluegel L."/>
            <person name="Davis C.M."/>
            <person name="Simpson J.R."/>
            <person name="Lauterbach L."/>
            <person name="Steele A.D."/>
            <person name="Gui C."/>
            <person name="Meng S."/>
            <person name="Li G."/>
            <person name="Viehrig K."/>
            <person name="Ye F."/>
            <person name="Su P."/>
            <person name="Kiefer A.F."/>
            <person name="Nichols A."/>
            <person name="Cepeda A.J."/>
            <person name="Yan W."/>
            <person name="Fan B."/>
            <person name="Jiang Y."/>
            <person name="Adhikari A."/>
            <person name="Zheng C.-J."/>
            <person name="Schuster L."/>
            <person name="Cowan T.M."/>
            <person name="Smanski M.J."/>
            <person name="Chevrette M.G."/>
            <person name="De Carvalho L.P.S."/>
            <person name="Shen B."/>
        </authorList>
    </citation>
    <scope>NUCLEOTIDE SEQUENCE [LARGE SCALE GENOMIC DNA]</scope>
    <source>
        <strain evidence="2 3">NPDC000632</strain>
    </source>
</reference>
<sequence>MSLFSHLAPAKRHSQGKKHTTTAKGRTSHPRKHHRRTSSTGMRK</sequence>
<name>A0ABV1VN52_9ACTN</name>
<proteinExistence type="predicted"/>
<dbReference type="GeneID" id="97362410"/>
<dbReference type="EMBL" id="JBEPCV010000038">
    <property type="protein sequence ID" value="MER6907908.1"/>
    <property type="molecule type" value="Genomic_DNA"/>
</dbReference>
<comment type="caution">
    <text evidence="2">The sequence shown here is derived from an EMBL/GenBank/DDBJ whole genome shotgun (WGS) entry which is preliminary data.</text>
</comment>
<gene>
    <name evidence="2" type="ORF">ABT322_30100</name>
</gene>
<evidence type="ECO:0008006" key="4">
    <source>
        <dbReference type="Google" id="ProtNLM"/>
    </source>
</evidence>
<dbReference type="Proteomes" id="UP001490330">
    <property type="component" value="Unassembled WGS sequence"/>
</dbReference>
<protein>
    <recommendedName>
        <fullName evidence="4">50S ribosomal protein L35</fullName>
    </recommendedName>
</protein>
<evidence type="ECO:0000313" key="2">
    <source>
        <dbReference type="EMBL" id="MER6907908.1"/>
    </source>
</evidence>